<comment type="caution">
    <text evidence="2">The sequence shown here is derived from an EMBL/GenBank/DDBJ whole genome shotgun (WGS) entry which is preliminary data.</text>
</comment>
<dbReference type="InterPro" id="IPR001810">
    <property type="entry name" value="F-box_dom"/>
</dbReference>
<accession>A0A814A992</accession>
<organism evidence="2 3">
    <name type="scientific">Adineta steineri</name>
    <dbReference type="NCBI Taxonomy" id="433720"/>
    <lineage>
        <taxon>Eukaryota</taxon>
        <taxon>Metazoa</taxon>
        <taxon>Spiralia</taxon>
        <taxon>Gnathifera</taxon>
        <taxon>Rotifera</taxon>
        <taxon>Eurotatoria</taxon>
        <taxon>Bdelloidea</taxon>
        <taxon>Adinetida</taxon>
        <taxon>Adinetidae</taxon>
        <taxon>Adineta</taxon>
    </lineage>
</organism>
<feature type="domain" description="F-box" evidence="1">
    <location>
        <begin position="7"/>
        <end position="54"/>
    </location>
</feature>
<evidence type="ECO:0000313" key="2">
    <source>
        <dbReference type="EMBL" id="CAF0909393.1"/>
    </source>
</evidence>
<dbReference type="AlphaFoldDB" id="A0A814A992"/>
<proteinExistence type="predicted"/>
<reference evidence="2" key="1">
    <citation type="submission" date="2021-02" db="EMBL/GenBank/DDBJ databases">
        <authorList>
            <person name="Nowell W R."/>
        </authorList>
    </citation>
    <scope>NUCLEOTIDE SEQUENCE</scope>
</reference>
<dbReference type="PROSITE" id="PS50181">
    <property type="entry name" value="FBOX"/>
    <property type="match status" value="1"/>
</dbReference>
<dbReference type="Proteomes" id="UP000663845">
    <property type="component" value="Unassembled WGS sequence"/>
</dbReference>
<sequence length="540" mass="64361">MNMKYSNVGLNDLPDEILLIILKKLNNFDIHYSLQGVNQRLTQFIQDSIFTKDLYFTEKSSNKFIDRLSDEMTHDRFCLQVLPSIHDKIEFLALESSSMKSVLHASHYDNLHYLALYNVDDESFRSLLADRNLSVPIFMNRITVLILACNRIEDYFEMLSSITKIFECLFPIFMKLKYLVLRESSYKNCVRLNFDDPLILNFRSSTLLYLDVKVQSYDDCLYLLDGRFNQLHTLIIDVINCFNTREVDNQDHLPNLKYFSFSCNIMRFYDNEISRSLLSRMSNLERLDLYIMFDCQTTFIDGNYLKKNILNSMMKLNEFHFSITSRISNVMKLNLPSTEDIQRTFIHFQTKNIISYVDYFPESKNGLCHIYSYPFKMIYYSDITNQFPDGLYEYVRKVSLFDEKPFEHEFFLRIQKSFPLLEILYVKNKKPQSHKQLNDNQQHLSLIQFSSLSELHLANVHDDYIEEFLFHTKTYLAKNVNLFINNESLERITHNFTRECTRINCTKVDKLYLLDNDKLKCENSLEKYFPIAKIIYPKRY</sequence>
<dbReference type="EMBL" id="CAJNOG010000082">
    <property type="protein sequence ID" value="CAF0909393.1"/>
    <property type="molecule type" value="Genomic_DNA"/>
</dbReference>
<name>A0A814A992_9BILA</name>
<evidence type="ECO:0000313" key="3">
    <source>
        <dbReference type="Proteomes" id="UP000663845"/>
    </source>
</evidence>
<protein>
    <recommendedName>
        <fullName evidence="1">F-box domain-containing protein</fullName>
    </recommendedName>
</protein>
<gene>
    <name evidence="2" type="ORF">JYZ213_LOCUS10992</name>
</gene>
<evidence type="ECO:0000259" key="1">
    <source>
        <dbReference type="PROSITE" id="PS50181"/>
    </source>
</evidence>